<feature type="region of interest" description="Disordered" evidence="1">
    <location>
        <begin position="405"/>
        <end position="431"/>
    </location>
</feature>
<dbReference type="Gene3D" id="3.30.1330.40">
    <property type="entry name" value="RutC-like"/>
    <property type="match status" value="1"/>
</dbReference>
<feature type="transmembrane region" description="Helical" evidence="2">
    <location>
        <begin position="269"/>
        <end position="299"/>
    </location>
</feature>
<dbReference type="SUPFAM" id="SSF55298">
    <property type="entry name" value="YjgF-like"/>
    <property type="match status" value="1"/>
</dbReference>
<evidence type="ECO:0008006" key="4">
    <source>
        <dbReference type="Google" id="ProtNLM"/>
    </source>
</evidence>
<dbReference type="InterPro" id="IPR035959">
    <property type="entry name" value="RutC-like_sf"/>
</dbReference>
<evidence type="ECO:0000256" key="1">
    <source>
        <dbReference type="SAM" id="MobiDB-lite"/>
    </source>
</evidence>
<reference evidence="3" key="1">
    <citation type="submission" date="2018-06" db="EMBL/GenBank/DDBJ databases">
        <authorList>
            <person name="Zhirakovskaya E."/>
        </authorList>
    </citation>
    <scope>NUCLEOTIDE SEQUENCE</scope>
</reference>
<gene>
    <name evidence="3" type="ORF">MNBD_PLANCTO02-2608</name>
</gene>
<feature type="transmembrane region" description="Helical" evidence="2">
    <location>
        <begin position="207"/>
        <end position="231"/>
    </location>
</feature>
<feature type="transmembrane region" description="Helical" evidence="2">
    <location>
        <begin position="345"/>
        <end position="373"/>
    </location>
</feature>
<organism evidence="3">
    <name type="scientific">hydrothermal vent metagenome</name>
    <dbReference type="NCBI Taxonomy" id="652676"/>
    <lineage>
        <taxon>unclassified sequences</taxon>
        <taxon>metagenomes</taxon>
        <taxon>ecological metagenomes</taxon>
    </lineage>
</organism>
<keyword evidence="2" id="KW-0472">Membrane</keyword>
<accession>A0A3B1D4S2</accession>
<protein>
    <recommendedName>
        <fullName evidence="4">DUF4013 domain-containing protein</fullName>
    </recommendedName>
</protein>
<feature type="transmembrane region" description="Helical" evidence="2">
    <location>
        <begin position="174"/>
        <end position="201"/>
    </location>
</feature>
<dbReference type="EMBL" id="UOGL01000145">
    <property type="protein sequence ID" value="VAX37866.1"/>
    <property type="molecule type" value="Genomic_DNA"/>
</dbReference>
<keyword evidence="2" id="KW-0812">Transmembrane</keyword>
<proteinExistence type="predicted"/>
<evidence type="ECO:0000313" key="3">
    <source>
        <dbReference type="EMBL" id="VAX37866.1"/>
    </source>
</evidence>
<name>A0A3B1D4S2_9ZZZZ</name>
<dbReference type="AlphaFoldDB" id="A0A3B1D4S2"/>
<feature type="transmembrane region" description="Helical" evidence="2">
    <location>
        <begin position="133"/>
        <end position="153"/>
    </location>
</feature>
<feature type="compositionally biased region" description="Basic and acidic residues" evidence="1">
    <location>
        <begin position="409"/>
        <end position="431"/>
    </location>
</feature>
<feature type="transmembrane region" description="Helical" evidence="2">
    <location>
        <begin position="30"/>
        <end position="47"/>
    </location>
</feature>
<evidence type="ECO:0000256" key="2">
    <source>
        <dbReference type="SAM" id="Phobius"/>
    </source>
</evidence>
<sequence length="431" mass="48244">MENGIIHYRKLFPWLNIFRALRIAADPRKLLLATFAYLLLAGGNYLIEQLPFAPAKNSPLQKTETLNKESQVKEQPVNFPSSSYWGKFQPSVCYFLTGSRSPFNPLLTVIKPVSRLFQKRATITDVTFSVTQIFWALTIWAIFGGAICRMTALRFARDERISMKRALQFSSRRFLSYFSAPLLPLSGVVCMWLLLFIAGWIGNIPAVGSVVVGVFYGLAFLIALGIGLILLGVTCGWSLMQATISVEDSDAFDGFSRSFSYVFSKPWHFIWYLLVALLFGGIAVEVVSFVASIVINIAAQGLSTGMNEERLTALLGESQFLLKQNPLDWNPLHAGLPMATWFAVAWHYLAGLMVFCFRDSYFWVATTIIYFLLRRAEDATDFDEIHIPAGETPDEFLPLVGVAASDQPVIERPHVDNKNEGSEKAEESSEK</sequence>
<keyword evidence="2" id="KW-1133">Transmembrane helix</keyword>